<dbReference type="AlphaFoldDB" id="A0A2N5DGI1"/>
<dbReference type="Proteomes" id="UP000234479">
    <property type="component" value="Unassembled WGS sequence"/>
</dbReference>
<comment type="caution">
    <text evidence="1">The sequence shown here is derived from an EMBL/GenBank/DDBJ whole genome shotgun (WGS) entry which is preliminary data.</text>
</comment>
<proteinExistence type="predicted"/>
<gene>
    <name evidence="1" type="ORF">SGCZBJ_13190</name>
</gene>
<name>A0A2N5DGI1_9CAUL</name>
<evidence type="ECO:0000313" key="1">
    <source>
        <dbReference type="EMBL" id="PLR25179.1"/>
    </source>
</evidence>
<protein>
    <submittedName>
        <fullName evidence="1">Uncharacterized protein</fullName>
    </submittedName>
</protein>
<keyword evidence="2" id="KW-1185">Reference proteome</keyword>
<accession>A0A2N5DGI1</accession>
<organism evidence="1 2">
    <name type="scientific">Caulobacter zeae</name>
    <dbReference type="NCBI Taxonomy" id="2055137"/>
    <lineage>
        <taxon>Bacteria</taxon>
        <taxon>Pseudomonadati</taxon>
        <taxon>Pseudomonadota</taxon>
        <taxon>Alphaproteobacteria</taxon>
        <taxon>Caulobacterales</taxon>
        <taxon>Caulobacteraceae</taxon>
        <taxon>Caulobacter</taxon>
    </lineage>
</organism>
<reference evidence="1 2" key="1">
    <citation type="submission" date="2017-12" db="EMBL/GenBank/DDBJ databases">
        <title>The genome sequence of Caulobacter sp. 410.</title>
        <authorList>
            <person name="Gao J."/>
            <person name="Mao X."/>
            <person name="Sun J."/>
        </authorList>
    </citation>
    <scope>NUCLEOTIDE SEQUENCE [LARGE SCALE GENOMIC DNA]</scope>
    <source>
        <strain evidence="1 2">410</strain>
    </source>
</reference>
<dbReference type="RefSeq" id="WP_101718452.1">
    <property type="nucleotide sequence ID" value="NZ_PJRS01000022.1"/>
</dbReference>
<evidence type="ECO:0000313" key="2">
    <source>
        <dbReference type="Proteomes" id="UP000234479"/>
    </source>
</evidence>
<dbReference type="EMBL" id="PJRS01000022">
    <property type="protein sequence ID" value="PLR25179.1"/>
    <property type="molecule type" value="Genomic_DNA"/>
</dbReference>
<sequence length="120" mass="13541">MLSEQARQVVEKTRTGRKVALVFRVQAGVDRVALRNIKDVVQRNRQLDTIYEIAKQPVLEAVSKYESAGFQIVDHLAGTPRLVVSAPAQMWRQILRDNVGFVTDPTIEVMPNEPFRSAPL</sequence>